<reference evidence="2" key="1">
    <citation type="submission" date="2021-01" db="EMBL/GenBank/DDBJ databases">
        <authorList>
            <consortium name="Genoscope - CEA"/>
            <person name="William W."/>
        </authorList>
    </citation>
    <scope>NUCLEOTIDE SEQUENCE</scope>
</reference>
<feature type="coiled-coil region" evidence="1">
    <location>
        <begin position="373"/>
        <end position="435"/>
    </location>
</feature>
<name>A0A8S1W1I4_PAROT</name>
<evidence type="ECO:0000313" key="3">
    <source>
        <dbReference type="Proteomes" id="UP000683925"/>
    </source>
</evidence>
<dbReference type="Proteomes" id="UP000683925">
    <property type="component" value="Unassembled WGS sequence"/>
</dbReference>
<proteinExistence type="predicted"/>
<dbReference type="EMBL" id="CAJJDP010000073">
    <property type="protein sequence ID" value="CAD8180036.1"/>
    <property type="molecule type" value="Genomic_DNA"/>
</dbReference>
<evidence type="ECO:0000256" key="1">
    <source>
        <dbReference type="SAM" id="Coils"/>
    </source>
</evidence>
<comment type="caution">
    <text evidence="2">The sequence shown here is derived from an EMBL/GenBank/DDBJ whole genome shotgun (WGS) entry which is preliminary data.</text>
</comment>
<keyword evidence="1" id="KW-0175">Coiled coil</keyword>
<dbReference type="OMA" id="QISMSME"/>
<protein>
    <submittedName>
        <fullName evidence="2">Uncharacterized protein</fullName>
    </submittedName>
</protein>
<feature type="coiled-coil region" evidence="1">
    <location>
        <begin position="170"/>
        <end position="262"/>
    </location>
</feature>
<sequence>MKNLNLPKQSVQVETFIKGNLDNENMHGFMVYVKEIVFLVLVRRRDNRQKIQRTMDNNREGIKNQISMSMEIENNNIQCSCSEYNCMNIKNTKKIEQQSKQSLEGIHYQLQQMFKVAVCALLVLASTAINVQSSIWTSKDQKAFAQIHQSGWGKFILNYAELHLTTGGILSELNSEIEKLVDELEEELAGVHHEYNRRTDVHHREVGRLEQEIQDKERELFNAHDFYDNVLIPQGERFAAQLEQLQENIAHNRQTLEQATVQRANDHETFESEVVEHNDAISAIDECLQLLSTITAPSLAEVKKVQKNLAKIQNSLKKHNQFQIFVKVLLEITVDSNFADQGALRDIVVAFNNLRVELVDSLNQITADEAEQVADYNAQVIALNQEHAEFQRAVVVKNAEIEANTTKQEQTLDLIDELDEDLATLNGQLQAENDDYAFATDVYNATVAEYNKEINAANQALDLLNQPRFQDYVKSQLKGA</sequence>
<keyword evidence="3" id="KW-1185">Reference proteome</keyword>
<accession>A0A8S1W1I4</accession>
<gene>
    <name evidence="2" type="ORF">POCTA_138.1.T0740113</name>
</gene>
<organism evidence="2 3">
    <name type="scientific">Paramecium octaurelia</name>
    <dbReference type="NCBI Taxonomy" id="43137"/>
    <lineage>
        <taxon>Eukaryota</taxon>
        <taxon>Sar</taxon>
        <taxon>Alveolata</taxon>
        <taxon>Ciliophora</taxon>
        <taxon>Intramacronucleata</taxon>
        <taxon>Oligohymenophorea</taxon>
        <taxon>Peniculida</taxon>
        <taxon>Parameciidae</taxon>
        <taxon>Paramecium</taxon>
    </lineage>
</organism>
<evidence type="ECO:0000313" key="2">
    <source>
        <dbReference type="EMBL" id="CAD8180036.1"/>
    </source>
</evidence>
<dbReference type="OrthoDB" id="289935at2759"/>
<dbReference type="AlphaFoldDB" id="A0A8S1W1I4"/>